<gene>
    <name evidence="4" type="ORF">WJX81_001499</name>
</gene>
<organism evidence="4 5">
    <name type="scientific">Elliptochloris bilobata</name>
    <dbReference type="NCBI Taxonomy" id="381761"/>
    <lineage>
        <taxon>Eukaryota</taxon>
        <taxon>Viridiplantae</taxon>
        <taxon>Chlorophyta</taxon>
        <taxon>core chlorophytes</taxon>
        <taxon>Trebouxiophyceae</taxon>
        <taxon>Trebouxiophyceae incertae sedis</taxon>
        <taxon>Elliptochloris clade</taxon>
        <taxon>Elliptochloris</taxon>
    </lineage>
</organism>
<dbReference type="Proteomes" id="UP001445335">
    <property type="component" value="Unassembled WGS sequence"/>
</dbReference>
<evidence type="ECO:0000256" key="1">
    <source>
        <dbReference type="ARBA" id="ARBA00023595"/>
    </source>
</evidence>
<accession>A0AAW1SIT6</accession>
<dbReference type="InterPro" id="IPR050484">
    <property type="entry name" value="Transf_Hexapept/Carb_Anhydrase"/>
</dbReference>
<keyword evidence="3" id="KW-0732">Signal</keyword>
<dbReference type="InterPro" id="IPR047324">
    <property type="entry name" value="LbH_gamma_CA-like"/>
</dbReference>
<comment type="subcellular location">
    <subcellularLocation>
        <location evidence="2">Mitochondrion membrane</location>
        <topology evidence="2">Peripheral membrane protein</topology>
        <orientation evidence="2">Matrix side</orientation>
    </subcellularLocation>
</comment>
<feature type="chain" id="PRO_5043721629" description="Gamma carbonic anhydrase" evidence="3">
    <location>
        <begin position="24"/>
        <end position="216"/>
    </location>
</feature>
<dbReference type="CDD" id="cd04645">
    <property type="entry name" value="LbH_gamma_CA_like"/>
    <property type="match status" value="1"/>
</dbReference>
<proteinExistence type="inferred from homology"/>
<dbReference type="PANTHER" id="PTHR13061">
    <property type="entry name" value="DYNACTIN SUBUNIT P25"/>
    <property type="match status" value="1"/>
</dbReference>
<dbReference type="PANTHER" id="PTHR13061:SF29">
    <property type="entry name" value="GAMMA CARBONIC ANHYDRASE-LIKE 1, MITOCHONDRIAL-RELATED"/>
    <property type="match status" value="1"/>
</dbReference>
<name>A0AAW1SIT6_9CHLO</name>
<dbReference type="GO" id="GO:0031966">
    <property type="term" value="C:mitochondrial membrane"/>
    <property type="evidence" value="ECO:0007669"/>
    <property type="project" value="UniProtKB-SubCell"/>
</dbReference>
<evidence type="ECO:0000256" key="2">
    <source>
        <dbReference type="ARBA" id="ARBA00034694"/>
    </source>
</evidence>
<dbReference type="SUPFAM" id="SSF51161">
    <property type="entry name" value="Trimeric LpxA-like enzymes"/>
    <property type="match status" value="1"/>
</dbReference>
<protein>
    <recommendedName>
        <fullName evidence="6">Gamma carbonic anhydrase</fullName>
    </recommendedName>
</protein>
<feature type="signal peptide" evidence="3">
    <location>
        <begin position="1"/>
        <end position="23"/>
    </location>
</feature>
<comment type="caution">
    <text evidence="4">The sequence shown here is derived from an EMBL/GenBank/DDBJ whole genome shotgun (WGS) entry which is preliminary data.</text>
</comment>
<dbReference type="AlphaFoldDB" id="A0AAW1SIT6"/>
<evidence type="ECO:0000313" key="5">
    <source>
        <dbReference type="Proteomes" id="UP001445335"/>
    </source>
</evidence>
<reference evidence="4 5" key="1">
    <citation type="journal article" date="2024" name="Nat. Commun.">
        <title>Phylogenomics reveals the evolutionary origins of lichenization in chlorophyte algae.</title>
        <authorList>
            <person name="Puginier C."/>
            <person name="Libourel C."/>
            <person name="Otte J."/>
            <person name="Skaloud P."/>
            <person name="Haon M."/>
            <person name="Grisel S."/>
            <person name="Petersen M."/>
            <person name="Berrin J.G."/>
            <person name="Delaux P.M."/>
            <person name="Dal Grande F."/>
            <person name="Keller J."/>
        </authorList>
    </citation>
    <scope>NUCLEOTIDE SEQUENCE [LARGE SCALE GENOMIC DNA]</scope>
    <source>
        <strain evidence="4 5">SAG 245.80</strain>
    </source>
</reference>
<dbReference type="EMBL" id="JALJOU010000001">
    <property type="protein sequence ID" value="KAK9846323.1"/>
    <property type="molecule type" value="Genomic_DNA"/>
</dbReference>
<comment type="similarity">
    <text evidence="1">Belongs to the gamma-class carbonic anhydrase family.</text>
</comment>
<keyword evidence="5" id="KW-1185">Reference proteome</keyword>
<dbReference type="InterPro" id="IPR011004">
    <property type="entry name" value="Trimer_LpxA-like_sf"/>
</dbReference>
<sequence length="216" mass="23181">MRGAAGLARRLALCRLAALESQAMSPAAAVLGSSVPADVCIGDCDLFDKVSIWYGCVLRADLNAIMVGAFTNIQDRTIIHAARTSPTGLPAHTTVGRYVTVGQACLLRSTYIHDEVVIGDRCILLEGSLVEKHAVLAPGTVLPPGRLIPGGQLWAGNPARYVRDLTKDEKADIPIIAQGMFRHIDEHSSEFLPFSEAFPEAERLRALLAVKEKPAS</sequence>
<evidence type="ECO:0000256" key="3">
    <source>
        <dbReference type="SAM" id="SignalP"/>
    </source>
</evidence>
<dbReference type="Gene3D" id="2.160.10.10">
    <property type="entry name" value="Hexapeptide repeat proteins"/>
    <property type="match status" value="1"/>
</dbReference>
<evidence type="ECO:0008006" key="6">
    <source>
        <dbReference type="Google" id="ProtNLM"/>
    </source>
</evidence>
<evidence type="ECO:0000313" key="4">
    <source>
        <dbReference type="EMBL" id="KAK9846323.1"/>
    </source>
</evidence>